<organism evidence="2 3">
    <name type="scientific">Alkalicaulis satelles</name>
    <dbReference type="NCBI Taxonomy" id="2609175"/>
    <lineage>
        <taxon>Bacteria</taxon>
        <taxon>Pseudomonadati</taxon>
        <taxon>Pseudomonadota</taxon>
        <taxon>Alphaproteobacteria</taxon>
        <taxon>Maricaulales</taxon>
        <taxon>Maricaulaceae</taxon>
        <taxon>Alkalicaulis</taxon>
    </lineage>
</organism>
<dbReference type="EMBL" id="VWOJ01000002">
    <property type="protein sequence ID" value="KAA5803703.1"/>
    <property type="molecule type" value="Genomic_DNA"/>
</dbReference>
<feature type="transmembrane region" description="Helical" evidence="1">
    <location>
        <begin position="55"/>
        <end position="76"/>
    </location>
</feature>
<evidence type="ECO:0000313" key="2">
    <source>
        <dbReference type="EMBL" id="KAA5803703.1"/>
    </source>
</evidence>
<evidence type="ECO:0000256" key="1">
    <source>
        <dbReference type="SAM" id="Phobius"/>
    </source>
</evidence>
<evidence type="ECO:0000313" key="3">
    <source>
        <dbReference type="Proteomes" id="UP000325122"/>
    </source>
</evidence>
<gene>
    <name evidence="2" type="ORF">F1654_07835</name>
</gene>
<proteinExistence type="predicted"/>
<dbReference type="Proteomes" id="UP000325122">
    <property type="component" value="Unassembled WGS sequence"/>
</dbReference>
<feature type="transmembrane region" description="Helical" evidence="1">
    <location>
        <begin position="88"/>
        <end position="109"/>
    </location>
</feature>
<keyword evidence="1" id="KW-1133">Transmembrane helix</keyword>
<comment type="caution">
    <text evidence="2">The sequence shown here is derived from an EMBL/GenBank/DDBJ whole genome shotgun (WGS) entry which is preliminary data.</text>
</comment>
<feature type="transmembrane region" description="Helical" evidence="1">
    <location>
        <begin position="121"/>
        <end position="141"/>
    </location>
</feature>
<keyword evidence="3" id="KW-1185">Reference proteome</keyword>
<sequence>MGLIRIALAWIAAAAFMAVAGTMAQSAFVLADLAAIGAPLGAGDITGHIAHDLAGLAPLYGALIAIAFLIAFPAGVLAARLTRLPRALVLGAAGLTAMAVMLALMEPVFFGVQPIAGARSLAGQGVQALLGLISGLIFAGLTPRREKSAI</sequence>
<dbReference type="AlphaFoldDB" id="A0A5M6ZG42"/>
<keyword evidence="1" id="KW-0812">Transmembrane</keyword>
<keyword evidence="1" id="KW-0472">Membrane</keyword>
<reference evidence="2 3" key="1">
    <citation type="submission" date="2019-09" db="EMBL/GenBank/DDBJ databases">
        <authorList>
            <person name="Kevbrin V."/>
            <person name="Grouzdev D.S."/>
        </authorList>
    </citation>
    <scope>NUCLEOTIDE SEQUENCE [LARGE SCALE GENOMIC DNA]</scope>
    <source>
        <strain evidence="2 3">G-192</strain>
    </source>
</reference>
<name>A0A5M6ZG42_9PROT</name>
<protein>
    <submittedName>
        <fullName evidence="2">Uncharacterized protein</fullName>
    </submittedName>
</protein>
<dbReference type="RefSeq" id="WP_150022971.1">
    <property type="nucleotide sequence ID" value="NZ_VWOJ01000002.1"/>
</dbReference>
<accession>A0A5M6ZG42</accession>